<protein>
    <submittedName>
        <fullName evidence="2">Uncharacterized protein</fullName>
    </submittedName>
</protein>
<dbReference type="AlphaFoldDB" id="A0ABD2KIX5"/>
<dbReference type="Proteomes" id="UP001620626">
    <property type="component" value="Unassembled WGS sequence"/>
</dbReference>
<gene>
    <name evidence="2" type="ORF">niasHT_028893</name>
</gene>
<proteinExistence type="predicted"/>
<feature type="compositionally biased region" description="Acidic residues" evidence="1">
    <location>
        <begin position="66"/>
        <end position="77"/>
    </location>
</feature>
<evidence type="ECO:0000313" key="2">
    <source>
        <dbReference type="EMBL" id="KAL3102869.1"/>
    </source>
</evidence>
<organism evidence="2 3">
    <name type="scientific">Heterodera trifolii</name>
    <dbReference type="NCBI Taxonomy" id="157864"/>
    <lineage>
        <taxon>Eukaryota</taxon>
        <taxon>Metazoa</taxon>
        <taxon>Ecdysozoa</taxon>
        <taxon>Nematoda</taxon>
        <taxon>Chromadorea</taxon>
        <taxon>Rhabditida</taxon>
        <taxon>Tylenchina</taxon>
        <taxon>Tylenchomorpha</taxon>
        <taxon>Tylenchoidea</taxon>
        <taxon>Heteroderidae</taxon>
        <taxon>Heteroderinae</taxon>
        <taxon>Heterodera</taxon>
    </lineage>
</organism>
<keyword evidence="3" id="KW-1185">Reference proteome</keyword>
<sequence length="159" mass="18891">MTSPKAPTLEAFNEEQLIAEENKLKGEIEELKRRLDETNNRKVEAEKRRTERNERRQIDEIVLDVEEEEKEEEEEEEVAKQAKRGRLDPVETKKMVEKTLNEKWEGQELVTIDPRAAGFKEAPKGTDSRGWEDAIRLQREGKEKKDGENFCRRKRRWIK</sequence>
<feature type="region of interest" description="Disordered" evidence="1">
    <location>
        <begin position="34"/>
        <end position="54"/>
    </location>
</feature>
<evidence type="ECO:0000256" key="1">
    <source>
        <dbReference type="SAM" id="MobiDB-lite"/>
    </source>
</evidence>
<dbReference type="EMBL" id="JBICBT010000747">
    <property type="protein sequence ID" value="KAL3102869.1"/>
    <property type="molecule type" value="Genomic_DNA"/>
</dbReference>
<name>A0ABD2KIX5_9BILA</name>
<reference evidence="2 3" key="1">
    <citation type="submission" date="2024-10" db="EMBL/GenBank/DDBJ databases">
        <authorList>
            <person name="Kim D."/>
        </authorList>
    </citation>
    <scope>NUCLEOTIDE SEQUENCE [LARGE SCALE GENOMIC DNA]</scope>
    <source>
        <strain evidence="2">BH-2024</strain>
    </source>
</reference>
<evidence type="ECO:0000313" key="3">
    <source>
        <dbReference type="Proteomes" id="UP001620626"/>
    </source>
</evidence>
<feature type="region of interest" description="Disordered" evidence="1">
    <location>
        <begin position="66"/>
        <end position="86"/>
    </location>
</feature>
<comment type="caution">
    <text evidence="2">The sequence shown here is derived from an EMBL/GenBank/DDBJ whole genome shotgun (WGS) entry which is preliminary data.</text>
</comment>
<accession>A0ABD2KIX5</accession>